<dbReference type="EMBL" id="KR029583">
    <property type="protein sequence ID" value="AKH46455.1"/>
    <property type="molecule type" value="Genomic_DNA"/>
</dbReference>
<reference evidence="1" key="2">
    <citation type="submission" date="2015-03" db="EMBL/GenBank/DDBJ databases">
        <authorList>
            <person name="Chow C.-E.T."/>
            <person name="Winget D.M."/>
            <person name="White R.A.III."/>
            <person name="Hallam S.J."/>
            <person name="Suttle C.A."/>
        </authorList>
    </citation>
    <scope>NUCLEOTIDE SEQUENCE</scope>
    <source>
        <strain evidence="1">Anoxic3_8</strain>
    </source>
</reference>
<organism evidence="1">
    <name type="scientific">uncultured marine virus</name>
    <dbReference type="NCBI Taxonomy" id="186617"/>
    <lineage>
        <taxon>Viruses</taxon>
        <taxon>environmental samples</taxon>
    </lineage>
</organism>
<sequence>MYSALITAVQISRILSFIRSISKPPQLSSNISSITLTLCFVSMVFPKIPLMRISSH</sequence>
<protein>
    <submittedName>
        <fullName evidence="1">Uncharacterized protein</fullName>
    </submittedName>
</protein>
<evidence type="ECO:0000313" key="1">
    <source>
        <dbReference type="EMBL" id="AKH46455.1"/>
    </source>
</evidence>
<name>A0A0F7L3H5_9VIRU</name>
<proteinExistence type="predicted"/>
<reference evidence="1" key="1">
    <citation type="journal article" date="2015" name="Front. Microbiol.">
        <title>Combining genomic sequencing methods to explore viral diversity and reveal potential virus-host interactions.</title>
        <authorList>
            <person name="Chow C.E."/>
            <person name="Winget D.M."/>
            <person name="White R.A.III."/>
            <person name="Hallam S.J."/>
            <person name="Suttle C.A."/>
        </authorList>
    </citation>
    <scope>NUCLEOTIDE SEQUENCE</scope>
    <source>
        <strain evidence="1">Anoxic3_8</strain>
    </source>
</reference>
<accession>A0A0F7L3H5</accession>